<evidence type="ECO:0000256" key="6">
    <source>
        <dbReference type="ARBA" id="ARBA00022801"/>
    </source>
</evidence>
<dbReference type="InterPro" id="IPR019757">
    <property type="entry name" value="Pept_S26A_signal_pept_1_Lys-AS"/>
</dbReference>
<dbReference type="InterPro" id="IPR019756">
    <property type="entry name" value="Pept_S26A_signal_pept_1_Ser-AS"/>
</dbReference>
<evidence type="ECO:0000256" key="3">
    <source>
        <dbReference type="ARBA" id="ARBA00009370"/>
    </source>
</evidence>
<evidence type="ECO:0000259" key="9">
    <source>
        <dbReference type="Pfam" id="PF10502"/>
    </source>
</evidence>
<organism evidence="10 11">
    <name type="scientific">Roseburia lenta</name>
    <dbReference type="NCBI Taxonomy" id="2763061"/>
    <lineage>
        <taxon>Bacteria</taxon>
        <taxon>Bacillati</taxon>
        <taxon>Bacillota</taxon>
        <taxon>Clostridia</taxon>
        <taxon>Lachnospirales</taxon>
        <taxon>Lachnospiraceae</taxon>
        <taxon>Roseburia</taxon>
    </lineage>
</organism>
<keyword evidence="5 7" id="KW-0645">Protease</keyword>
<keyword evidence="7" id="KW-1133">Transmembrane helix</keyword>
<evidence type="ECO:0000256" key="8">
    <source>
        <dbReference type="RuleBase" id="RU362042"/>
    </source>
</evidence>
<feature type="domain" description="Peptidase S26" evidence="9">
    <location>
        <begin position="25"/>
        <end position="182"/>
    </location>
</feature>
<dbReference type="PROSITE" id="PS00760">
    <property type="entry name" value="SPASE_I_2"/>
    <property type="match status" value="1"/>
</dbReference>
<evidence type="ECO:0000256" key="4">
    <source>
        <dbReference type="ARBA" id="ARBA00013208"/>
    </source>
</evidence>
<protein>
    <recommendedName>
        <fullName evidence="4 7">Signal peptidase I</fullName>
        <ecNumber evidence="4 7">3.4.21.89</ecNumber>
    </recommendedName>
</protein>
<dbReference type="InterPro" id="IPR019533">
    <property type="entry name" value="Peptidase_S26"/>
</dbReference>
<dbReference type="Pfam" id="PF10502">
    <property type="entry name" value="Peptidase_S26"/>
    <property type="match status" value="1"/>
</dbReference>
<evidence type="ECO:0000256" key="1">
    <source>
        <dbReference type="ARBA" id="ARBA00000677"/>
    </source>
</evidence>
<keyword evidence="6 7" id="KW-0378">Hydrolase</keyword>
<accession>A0ABR7GD86</accession>
<keyword evidence="7" id="KW-0812">Transmembrane</keyword>
<dbReference type="PANTHER" id="PTHR43390:SF1">
    <property type="entry name" value="CHLOROPLAST PROCESSING PEPTIDASE"/>
    <property type="match status" value="1"/>
</dbReference>
<comment type="caution">
    <text evidence="10">The sequence shown here is derived from an EMBL/GenBank/DDBJ whole genome shotgun (WGS) entry which is preliminary data.</text>
</comment>
<dbReference type="InterPro" id="IPR036286">
    <property type="entry name" value="LexA/Signal_pep-like_sf"/>
</dbReference>
<dbReference type="SUPFAM" id="SSF51306">
    <property type="entry name" value="LexA/Signal peptidase"/>
    <property type="match status" value="1"/>
</dbReference>
<dbReference type="Proteomes" id="UP000643810">
    <property type="component" value="Unassembled WGS sequence"/>
</dbReference>
<dbReference type="PROSITE" id="PS00501">
    <property type="entry name" value="SPASE_I_1"/>
    <property type="match status" value="1"/>
</dbReference>
<dbReference type="InterPro" id="IPR019758">
    <property type="entry name" value="Pept_S26A_signal_pept_1_CS"/>
</dbReference>
<name>A0ABR7GD86_9FIRM</name>
<dbReference type="Gene3D" id="2.10.109.10">
    <property type="entry name" value="Umud Fragment, subunit A"/>
    <property type="match status" value="1"/>
</dbReference>
<evidence type="ECO:0000256" key="2">
    <source>
        <dbReference type="ARBA" id="ARBA00004401"/>
    </source>
</evidence>
<evidence type="ECO:0000256" key="7">
    <source>
        <dbReference type="RuleBase" id="RU003993"/>
    </source>
</evidence>
<dbReference type="PANTHER" id="PTHR43390">
    <property type="entry name" value="SIGNAL PEPTIDASE I"/>
    <property type="match status" value="1"/>
</dbReference>
<comment type="subcellular location">
    <subcellularLocation>
        <location evidence="2">Cell membrane</location>
        <topology evidence="2">Single-pass type II membrane protein</topology>
    </subcellularLocation>
    <subcellularLocation>
        <location evidence="8">Membrane</location>
        <topology evidence="8">Single-pass type II membrane protein</topology>
    </subcellularLocation>
</comment>
<evidence type="ECO:0000313" key="10">
    <source>
        <dbReference type="EMBL" id="MBC5685053.1"/>
    </source>
</evidence>
<proteinExistence type="inferred from homology"/>
<evidence type="ECO:0000313" key="11">
    <source>
        <dbReference type="Proteomes" id="UP000643810"/>
    </source>
</evidence>
<dbReference type="PROSITE" id="PS00761">
    <property type="entry name" value="SPASE_I_3"/>
    <property type="match status" value="1"/>
</dbReference>
<dbReference type="RefSeq" id="WP_118281301.1">
    <property type="nucleotide sequence ID" value="NZ_JACOPG010000001.1"/>
</dbReference>
<gene>
    <name evidence="10" type="primary">lepB</name>
    <name evidence="10" type="ORF">H8R94_00260</name>
</gene>
<dbReference type="NCBIfam" id="TIGR02227">
    <property type="entry name" value="sigpep_I_bact"/>
    <property type="match status" value="1"/>
</dbReference>
<sequence>MTQEQKSTKKPDQAEQTSPAHEILSLLLYIVIVFGICFLIITFVGQRSRVSGSSMEPTLSDGDNLIVDKISYRLHDPERFDIIIFPYQYEENTYYIKRIIGLPGETVYINDAGEIYINGTLLKENYGLETIQNPGLASEPITLGDDEYFVMGDNRNNSTDSRFASVGAIKRQDIIGKAWVRIYPFNKIMVIKHQ</sequence>
<dbReference type="GO" id="GO:0009003">
    <property type="term" value="F:signal peptidase activity"/>
    <property type="evidence" value="ECO:0007669"/>
    <property type="project" value="UniProtKB-EC"/>
</dbReference>
<comment type="similarity">
    <text evidence="3 8">Belongs to the peptidase S26 family.</text>
</comment>
<feature type="transmembrane region" description="Helical" evidence="7">
    <location>
        <begin position="26"/>
        <end position="45"/>
    </location>
</feature>
<comment type="catalytic activity">
    <reaction evidence="1 7">
        <text>Cleavage of hydrophobic, N-terminal signal or leader sequences from secreted and periplasmic proteins.</text>
        <dbReference type="EC" id="3.4.21.89"/>
    </reaction>
</comment>
<keyword evidence="7" id="KW-0472">Membrane</keyword>
<dbReference type="InterPro" id="IPR000223">
    <property type="entry name" value="Pept_S26A_signal_pept_1"/>
</dbReference>
<dbReference type="EC" id="3.4.21.89" evidence="4 7"/>
<evidence type="ECO:0000256" key="5">
    <source>
        <dbReference type="ARBA" id="ARBA00022670"/>
    </source>
</evidence>
<dbReference type="EMBL" id="JACOPG010000001">
    <property type="protein sequence ID" value="MBC5685053.1"/>
    <property type="molecule type" value="Genomic_DNA"/>
</dbReference>
<keyword evidence="11" id="KW-1185">Reference proteome</keyword>
<reference evidence="10 11" key="1">
    <citation type="submission" date="2020-08" db="EMBL/GenBank/DDBJ databases">
        <title>Genome public.</title>
        <authorList>
            <person name="Liu C."/>
            <person name="Sun Q."/>
        </authorList>
    </citation>
    <scope>NUCLEOTIDE SEQUENCE [LARGE SCALE GENOMIC DNA]</scope>
    <source>
        <strain evidence="10 11">NSJ-9</strain>
    </source>
</reference>
<dbReference type="CDD" id="cd06530">
    <property type="entry name" value="S26_SPase_I"/>
    <property type="match status" value="1"/>
</dbReference>
<dbReference type="PRINTS" id="PR00727">
    <property type="entry name" value="LEADERPTASE"/>
</dbReference>